<sequence>MISQSTHNQKKVRKRVMVAAGSGLPTTAGAPGLIPYNPGSPSSANPMVAGSSKARHLSPLRRIRNTLRTILVMSFPLGIFLIPYFLSSPHNPHDYPPIVVTLSTTMERLPLLQPTLDSILMSQSAPPTRVYLILLDPAAHREDDVMRGRVGFQKEHDGLEKLEAVSVTSSWPAYLQVLVDTTPLRVLNPQIGYGPISKIVYALLQEDIRKQDDVSTTTTANSPFRDTAPRLIYIDDDVVPKHNFVQALMDASIDHPQSAVSFVGGNLRSQFRHVRYAKAEYDKYPNIVMRSLNGGKNRPPMVVDIVQGMTGVCMPITLLNVTEILQLLPSTSVDSWPDITTSATASDILLSAVLAAQNVTRQLVPSSVDDTEDVFFQTIPFTNYSSNPLSTSGKVNKNSYDVAMEWIEVASFLQNEWKIWQQYTFLDPKQLTVQQKRAVMCEGLHDPDCESQADECVASLSACPGALSILNELDHRDSQLDDDTAFGAKKNGEERNNG</sequence>
<dbReference type="AlphaFoldDB" id="A0A9K3L058"/>
<keyword evidence="1" id="KW-0472">Membrane</keyword>
<dbReference type="EMBL" id="JAGRRH010000017">
    <property type="protein sequence ID" value="KAG7352867.1"/>
    <property type="molecule type" value="Genomic_DNA"/>
</dbReference>
<comment type="caution">
    <text evidence="2">The sequence shown here is derived from an EMBL/GenBank/DDBJ whole genome shotgun (WGS) entry which is preliminary data.</text>
</comment>
<organism evidence="2 3">
    <name type="scientific">Nitzschia inconspicua</name>
    <dbReference type="NCBI Taxonomy" id="303405"/>
    <lineage>
        <taxon>Eukaryota</taxon>
        <taxon>Sar</taxon>
        <taxon>Stramenopiles</taxon>
        <taxon>Ochrophyta</taxon>
        <taxon>Bacillariophyta</taxon>
        <taxon>Bacillariophyceae</taxon>
        <taxon>Bacillariophycidae</taxon>
        <taxon>Bacillariales</taxon>
        <taxon>Bacillariaceae</taxon>
        <taxon>Nitzschia</taxon>
    </lineage>
</organism>
<evidence type="ECO:0000313" key="2">
    <source>
        <dbReference type="EMBL" id="KAG7352867.1"/>
    </source>
</evidence>
<gene>
    <name evidence="2" type="ORF">IV203_008915</name>
</gene>
<accession>A0A9K3L058</accession>
<evidence type="ECO:0000313" key="3">
    <source>
        <dbReference type="Proteomes" id="UP000693970"/>
    </source>
</evidence>
<protein>
    <submittedName>
        <fullName evidence="2">Uncharacterized protein</fullName>
    </submittedName>
</protein>
<keyword evidence="1" id="KW-1133">Transmembrane helix</keyword>
<reference evidence="2" key="1">
    <citation type="journal article" date="2021" name="Sci. Rep.">
        <title>Diploid genomic architecture of Nitzschia inconspicua, an elite biomass production diatom.</title>
        <authorList>
            <person name="Oliver A."/>
            <person name="Podell S."/>
            <person name="Pinowska A."/>
            <person name="Traller J.C."/>
            <person name="Smith S.R."/>
            <person name="McClure R."/>
            <person name="Beliaev A."/>
            <person name="Bohutskyi P."/>
            <person name="Hill E.A."/>
            <person name="Rabines A."/>
            <person name="Zheng H."/>
            <person name="Allen L.Z."/>
            <person name="Kuo A."/>
            <person name="Grigoriev I.V."/>
            <person name="Allen A.E."/>
            <person name="Hazlebeck D."/>
            <person name="Allen E.E."/>
        </authorList>
    </citation>
    <scope>NUCLEOTIDE SEQUENCE</scope>
    <source>
        <strain evidence="2">Hildebrandi</strain>
    </source>
</reference>
<name>A0A9K3L058_9STRA</name>
<dbReference type="Proteomes" id="UP000693970">
    <property type="component" value="Unassembled WGS sequence"/>
</dbReference>
<reference evidence="2" key="2">
    <citation type="submission" date="2021-04" db="EMBL/GenBank/DDBJ databases">
        <authorList>
            <person name="Podell S."/>
        </authorList>
    </citation>
    <scope>NUCLEOTIDE SEQUENCE</scope>
    <source>
        <strain evidence="2">Hildebrandi</strain>
    </source>
</reference>
<proteinExistence type="predicted"/>
<keyword evidence="1" id="KW-0812">Transmembrane</keyword>
<feature type="transmembrane region" description="Helical" evidence="1">
    <location>
        <begin position="65"/>
        <end position="86"/>
    </location>
</feature>
<keyword evidence="3" id="KW-1185">Reference proteome</keyword>
<evidence type="ECO:0000256" key="1">
    <source>
        <dbReference type="SAM" id="Phobius"/>
    </source>
</evidence>